<dbReference type="InterPro" id="IPR001000">
    <property type="entry name" value="GH10_dom"/>
</dbReference>
<dbReference type="PROSITE" id="PS51760">
    <property type="entry name" value="GH10_2"/>
    <property type="match status" value="1"/>
</dbReference>
<dbReference type="InterPro" id="IPR017853">
    <property type="entry name" value="GH"/>
</dbReference>
<keyword evidence="1 6" id="KW-0378">Hydrolase</keyword>
<dbReference type="Gene3D" id="3.20.20.80">
    <property type="entry name" value="Glycosidases"/>
    <property type="match status" value="1"/>
</dbReference>
<dbReference type="SUPFAM" id="SSF51445">
    <property type="entry name" value="(Trans)glycosidases"/>
    <property type="match status" value="1"/>
</dbReference>
<keyword evidence="2 6" id="KW-0119">Carbohydrate metabolism</keyword>
<organism evidence="8 9">
    <name type="scientific">Armatimonas rosea</name>
    <dbReference type="NCBI Taxonomy" id="685828"/>
    <lineage>
        <taxon>Bacteria</taxon>
        <taxon>Bacillati</taxon>
        <taxon>Armatimonadota</taxon>
        <taxon>Armatimonadia</taxon>
        <taxon>Armatimonadales</taxon>
        <taxon>Armatimonadaceae</taxon>
        <taxon>Armatimonas</taxon>
    </lineage>
</organism>
<sequence length="361" mass="40716">MQQAEKTERVKPLKEAYKGKFLVGTILGVAALQGKSRQDTELATTHFSAITPENSLKPEAVQPREGEFRFAEGDKLVELCKSCGATAIGHTLLWHAQTGRWMFEGKEGKPLDRELALKRMRTHIGTVVGHYKGKIAQWDVVNEAINDGPGTLRPSPWLKAVGDDFIAEAFRAAHEADPKATLIYNDYNIELNYKRPKAVELVKGLLAQKVPIHAVGIQCHWRMDNPNFTEVEEAIKEYAALGLKVMITELDLGVLPTKYQGADISFRQQMTPEQQAVMNPYTKELPDAVAQAHAERYRLAFEMFLRHQKTIGRVTFWGTHDGSSWLDNFPIRGRTDYPLLFDRQGKTKPAFFAVQNATKKR</sequence>
<evidence type="ECO:0000256" key="4">
    <source>
        <dbReference type="ARBA" id="ARBA00023326"/>
    </source>
</evidence>
<dbReference type="PROSITE" id="PS00591">
    <property type="entry name" value="GH10_1"/>
    <property type="match status" value="1"/>
</dbReference>
<evidence type="ECO:0000256" key="3">
    <source>
        <dbReference type="ARBA" id="ARBA00023295"/>
    </source>
</evidence>
<keyword evidence="4 6" id="KW-0624">Polysaccharide degradation</keyword>
<comment type="similarity">
    <text evidence="6">Belongs to the glycosyl hydrolase 10 (cellulase F) family.</text>
</comment>
<evidence type="ECO:0000313" key="8">
    <source>
        <dbReference type="EMBL" id="MBB6050586.1"/>
    </source>
</evidence>
<dbReference type="InterPro" id="IPR031158">
    <property type="entry name" value="GH10_AS"/>
</dbReference>
<dbReference type="Proteomes" id="UP000520814">
    <property type="component" value="Unassembled WGS sequence"/>
</dbReference>
<gene>
    <name evidence="8" type="ORF">HNQ39_002377</name>
</gene>
<feature type="domain" description="GH10" evidence="7">
    <location>
        <begin position="7"/>
        <end position="357"/>
    </location>
</feature>
<comment type="caution">
    <text evidence="8">The sequence shown here is derived from an EMBL/GenBank/DDBJ whole genome shotgun (WGS) entry which is preliminary data.</text>
</comment>
<name>A0A7W9SPV4_ARMRO</name>
<reference evidence="8 9" key="1">
    <citation type="submission" date="2020-08" db="EMBL/GenBank/DDBJ databases">
        <title>Genomic Encyclopedia of Type Strains, Phase IV (KMG-IV): sequencing the most valuable type-strain genomes for metagenomic binning, comparative biology and taxonomic classification.</title>
        <authorList>
            <person name="Goeker M."/>
        </authorList>
    </citation>
    <scope>NUCLEOTIDE SEQUENCE [LARGE SCALE GENOMIC DNA]</scope>
    <source>
        <strain evidence="8 9">DSM 23562</strain>
    </source>
</reference>
<accession>A0A7W9SPV4</accession>
<comment type="catalytic activity">
    <reaction evidence="6">
        <text>Endohydrolysis of (1-&gt;4)-beta-D-xylosidic linkages in xylans.</text>
        <dbReference type="EC" id="3.2.1.8"/>
    </reaction>
</comment>
<dbReference type="InterPro" id="IPR044846">
    <property type="entry name" value="GH10"/>
</dbReference>
<keyword evidence="9" id="KW-1185">Reference proteome</keyword>
<dbReference type="EC" id="3.2.1.8" evidence="6"/>
<dbReference type="PANTHER" id="PTHR31490:SF90">
    <property type="entry name" value="ENDO-1,4-BETA-XYLANASE A"/>
    <property type="match status" value="1"/>
</dbReference>
<feature type="active site" description="Nucleophile" evidence="5">
    <location>
        <position position="249"/>
    </location>
</feature>
<keyword evidence="8" id="KW-0858">Xylan degradation</keyword>
<proteinExistence type="inferred from homology"/>
<dbReference type="GO" id="GO:0045493">
    <property type="term" value="P:xylan catabolic process"/>
    <property type="evidence" value="ECO:0007669"/>
    <property type="project" value="UniProtKB-KW"/>
</dbReference>
<dbReference type="PRINTS" id="PR00134">
    <property type="entry name" value="GLHYDRLASE10"/>
</dbReference>
<protein>
    <recommendedName>
        <fullName evidence="6">Beta-xylanase</fullName>
        <ecNumber evidence="6">3.2.1.8</ecNumber>
    </recommendedName>
</protein>
<dbReference type="PANTHER" id="PTHR31490">
    <property type="entry name" value="GLYCOSYL HYDROLASE"/>
    <property type="match status" value="1"/>
</dbReference>
<evidence type="ECO:0000256" key="5">
    <source>
        <dbReference type="PROSITE-ProRule" id="PRU10061"/>
    </source>
</evidence>
<evidence type="ECO:0000259" key="7">
    <source>
        <dbReference type="PROSITE" id="PS51760"/>
    </source>
</evidence>
<evidence type="ECO:0000256" key="6">
    <source>
        <dbReference type="RuleBase" id="RU361174"/>
    </source>
</evidence>
<dbReference type="EMBL" id="JACHGW010000002">
    <property type="protein sequence ID" value="MBB6050586.1"/>
    <property type="molecule type" value="Genomic_DNA"/>
</dbReference>
<evidence type="ECO:0000256" key="1">
    <source>
        <dbReference type="ARBA" id="ARBA00022801"/>
    </source>
</evidence>
<dbReference type="Pfam" id="PF00331">
    <property type="entry name" value="Glyco_hydro_10"/>
    <property type="match status" value="1"/>
</dbReference>
<evidence type="ECO:0000313" key="9">
    <source>
        <dbReference type="Proteomes" id="UP000520814"/>
    </source>
</evidence>
<dbReference type="RefSeq" id="WP_184195825.1">
    <property type="nucleotide sequence ID" value="NZ_JACHGW010000002.1"/>
</dbReference>
<dbReference type="SMART" id="SM00633">
    <property type="entry name" value="Glyco_10"/>
    <property type="match status" value="1"/>
</dbReference>
<evidence type="ECO:0000256" key="2">
    <source>
        <dbReference type="ARBA" id="ARBA00023277"/>
    </source>
</evidence>
<keyword evidence="3 6" id="KW-0326">Glycosidase</keyword>
<dbReference type="GO" id="GO:0031176">
    <property type="term" value="F:endo-1,4-beta-xylanase activity"/>
    <property type="evidence" value="ECO:0007669"/>
    <property type="project" value="UniProtKB-EC"/>
</dbReference>
<dbReference type="AlphaFoldDB" id="A0A7W9SPV4"/>